<dbReference type="GO" id="GO:0005737">
    <property type="term" value="C:cytoplasm"/>
    <property type="evidence" value="ECO:0007669"/>
    <property type="project" value="InterPro"/>
</dbReference>
<reference evidence="6" key="1">
    <citation type="journal article" date="2015" name="Nature">
        <title>Complex archaea that bridge the gap between prokaryotes and eukaryotes.</title>
        <authorList>
            <person name="Spang A."/>
            <person name="Saw J.H."/>
            <person name="Jorgensen S.L."/>
            <person name="Zaremba-Niedzwiedzka K."/>
            <person name="Martijn J."/>
            <person name="Lind A.E."/>
            <person name="van Eijk R."/>
            <person name="Schleper C."/>
            <person name="Guy L."/>
            <person name="Ettema T.J."/>
        </authorList>
    </citation>
    <scope>NUCLEOTIDE SEQUENCE</scope>
</reference>
<dbReference type="Gene3D" id="3.90.190.20">
    <property type="entry name" value="Mur ligase, C-terminal domain"/>
    <property type="match status" value="1"/>
</dbReference>
<accession>A0A0F9GKA8</accession>
<comment type="caution">
    <text evidence="6">The sequence shown here is derived from an EMBL/GenBank/DDBJ whole genome shotgun (WGS) entry which is preliminary data.</text>
</comment>
<organism evidence="6">
    <name type="scientific">marine sediment metagenome</name>
    <dbReference type="NCBI Taxonomy" id="412755"/>
    <lineage>
        <taxon>unclassified sequences</taxon>
        <taxon>metagenomes</taxon>
        <taxon>ecological metagenomes</taxon>
    </lineage>
</organism>
<protein>
    <recommendedName>
        <fullName evidence="5">Mur ligase C-terminal domain-containing protein</fullName>
    </recommendedName>
</protein>
<dbReference type="PANTHER" id="PTHR43692:SF1">
    <property type="entry name" value="UDP-N-ACETYLMURAMOYLALANINE--D-GLUTAMATE LIGASE"/>
    <property type="match status" value="1"/>
</dbReference>
<keyword evidence="3" id="KW-0547">Nucleotide-binding</keyword>
<dbReference type="InterPro" id="IPR004101">
    <property type="entry name" value="Mur_ligase_C"/>
</dbReference>
<evidence type="ECO:0000259" key="5">
    <source>
        <dbReference type="Pfam" id="PF02875"/>
    </source>
</evidence>
<dbReference type="Pfam" id="PF02875">
    <property type="entry name" value="Mur_ligase_C"/>
    <property type="match status" value="1"/>
</dbReference>
<dbReference type="GO" id="GO:0051301">
    <property type="term" value="P:cell division"/>
    <property type="evidence" value="ECO:0007669"/>
    <property type="project" value="InterPro"/>
</dbReference>
<dbReference type="InterPro" id="IPR036615">
    <property type="entry name" value="Mur_ligase_C_dom_sf"/>
</dbReference>
<keyword evidence="4" id="KW-0067">ATP-binding</keyword>
<evidence type="ECO:0000256" key="1">
    <source>
        <dbReference type="ARBA" id="ARBA00022490"/>
    </source>
</evidence>
<name>A0A0F9GKA8_9ZZZZ</name>
<dbReference type="GO" id="GO:0005524">
    <property type="term" value="F:ATP binding"/>
    <property type="evidence" value="ECO:0007669"/>
    <property type="project" value="UniProtKB-KW"/>
</dbReference>
<evidence type="ECO:0000256" key="4">
    <source>
        <dbReference type="ARBA" id="ARBA00022840"/>
    </source>
</evidence>
<gene>
    <name evidence="6" type="ORF">LCGC14_2110980</name>
</gene>
<evidence type="ECO:0000313" key="6">
    <source>
        <dbReference type="EMBL" id="KKL69835.1"/>
    </source>
</evidence>
<dbReference type="GO" id="GO:0008360">
    <property type="term" value="P:regulation of cell shape"/>
    <property type="evidence" value="ECO:0007669"/>
    <property type="project" value="InterPro"/>
</dbReference>
<feature type="domain" description="Mur ligase C-terminal" evidence="5">
    <location>
        <begin position="2"/>
        <end position="114"/>
    </location>
</feature>
<keyword evidence="2" id="KW-0436">Ligase</keyword>
<dbReference type="SUPFAM" id="SSF53244">
    <property type="entry name" value="MurD-like peptide ligases, peptide-binding domain"/>
    <property type="match status" value="1"/>
</dbReference>
<dbReference type="EMBL" id="LAZR01026090">
    <property type="protein sequence ID" value="KKL69835.1"/>
    <property type="molecule type" value="Genomic_DNA"/>
</dbReference>
<evidence type="ECO:0000256" key="2">
    <source>
        <dbReference type="ARBA" id="ARBA00022598"/>
    </source>
</evidence>
<feature type="non-terminal residue" evidence="6">
    <location>
        <position position="1"/>
    </location>
</feature>
<dbReference type="AlphaFoldDB" id="A0A0F9GKA8"/>
<sequence length="138" mass="15569">PHRMEFIRKVKGVRFVNDSKATNVSSVMKSLASFPEPIILIAGGRDKGLDYSPLCPLVKERVRALVLLGEAKEKIAQVFFSIRRIKMAEDMKEAVNIAFKLAEEGDCVLLSPACSSYDMFKDFEERGEAFKEAVRRLK</sequence>
<proteinExistence type="predicted"/>
<keyword evidence="1" id="KW-0963">Cytoplasm</keyword>
<dbReference type="InterPro" id="IPR005762">
    <property type="entry name" value="MurD"/>
</dbReference>
<evidence type="ECO:0000256" key="3">
    <source>
        <dbReference type="ARBA" id="ARBA00022741"/>
    </source>
</evidence>
<dbReference type="PANTHER" id="PTHR43692">
    <property type="entry name" value="UDP-N-ACETYLMURAMOYLALANINE--D-GLUTAMATE LIGASE"/>
    <property type="match status" value="1"/>
</dbReference>
<dbReference type="GO" id="GO:0008764">
    <property type="term" value="F:UDP-N-acetylmuramoylalanine-D-glutamate ligase activity"/>
    <property type="evidence" value="ECO:0007669"/>
    <property type="project" value="InterPro"/>
</dbReference>